<gene>
    <name evidence="1" type="ORF">B0H16DRAFT_1815063</name>
</gene>
<sequence>MSRSNVNSTRPRHIMYQLDAEGIQFGRADTLDTSGLPRSAQIIKGDRQPYIVGAKEENVEVTIQCGKTTAYGKEIIMHELMAGVGRLSRSQSVTNFLTLVSHISSRPSKHFFLEGGKGKKTRTAEVSVPRRSNAMKPRSWCLPAVLRREFSFTCVDEQHVFKWVPSADGFELKRTVASHFVGAVTRQSSQNTMSSVYLFGGEPHPSSAPGFALFEPPLHISGRHSAYTPSIQTPPVAGALVALLLKLDEKALAPAWEL</sequence>
<organism evidence="1 2">
    <name type="scientific">Mycena metata</name>
    <dbReference type="NCBI Taxonomy" id="1033252"/>
    <lineage>
        <taxon>Eukaryota</taxon>
        <taxon>Fungi</taxon>
        <taxon>Dikarya</taxon>
        <taxon>Basidiomycota</taxon>
        <taxon>Agaricomycotina</taxon>
        <taxon>Agaricomycetes</taxon>
        <taxon>Agaricomycetidae</taxon>
        <taxon>Agaricales</taxon>
        <taxon>Marasmiineae</taxon>
        <taxon>Mycenaceae</taxon>
        <taxon>Mycena</taxon>
    </lineage>
</organism>
<name>A0AAD7J9F8_9AGAR</name>
<dbReference type="Proteomes" id="UP001215598">
    <property type="component" value="Unassembled WGS sequence"/>
</dbReference>
<keyword evidence="2" id="KW-1185">Reference proteome</keyword>
<evidence type="ECO:0000313" key="1">
    <source>
        <dbReference type="EMBL" id="KAJ7759889.1"/>
    </source>
</evidence>
<proteinExistence type="predicted"/>
<reference evidence="1" key="1">
    <citation type="submission" date="2023-03" db="EMBL/GenBank/DDBJ databases">
        <title>Massive genome expansion in bonnet fungi (Mycena s.s.) driven by repeated elements and novel gene families across ecological guilds.</title>
        <authorList>
            <consortium name="Lawrence Berkeley National Laboratory"/>
            <person name="Harder C.B."/>
            <person name="Miyauchi S."/>
            <person name="Viragh M."/>
            <person name="Kuo A."/>
            <person name="Thoen E."/>
            <person name="Andreopoulos B."/>
            <person name="Lu D."/>
            <person name="Skrede I."/>
            <person name="Drula E."/>
            <person name="Henrissat B."/>
            <person name="Morin E."/>
            <person name="Kohler A."/>
            <person name="Barry K."/>
            <person name="LaButti K."/>
            <person name="Morin E."/>
            <person name="Salamov A."/>
            <person name="Lipzen A."/>
            <person name="Mereny Z."/>
            <person name="Hegedus B."/>
            <person name="Baldrian P."/>
            <person name="Stursova M."/>
            <person name="Weitz H."/>
            <person name="Taylor A."/>
            <person name="Grigoriev I.V."/>
            <person name="Nagy L.G."/>
            <person name="Martin F."/>
            <person name="Kauserud H."/>
        </authorList>
    </citation>
    <scope>NUCLEOTIDE SEQUENCE</scope>
    <source>
        <strain evidence="1">CBHHK182m</strain>
    </source>
</reference>
<comment type="caution">
    <text evidence="1">The sequence shown here is derived from an EMBL/GenBank/DDBJ whole genome shotgun (WGS) entry which is preliminary data.</text>
</comment>
<evidence type="ECO:0000313" key="2">
    <source>
        <dbReference type="Proteomes" id="UP001215598"/>
    </source>
</evidence>
<dbReference type="EMBL" id="JARKIB010000038">
    <property type="protein sequence ID" value="KAJ7759889.1"/>
    <property type="molecule type" value="Genomic_DNA"/>
</dbReference>
<dbReference type="AlphaFoldDB" id="A0AAD7J9F8"/>
<protein>
    <submittedName>
        <fullName evidence="1">Uncharacterized protein</fullName>
    </submittedName>
</protein>
<accession>A0AAD7J9F8</accession>